<evidence type="ECO:0000256" key="1">
    <source>
        <dbReference type="SAM" id="MobiDB-lite"/>
    </source>
</evidence>
<dbReference type="EMBL" id="BMAV01009219">
    <property type="protein sequence ID" value="GFY53327.1"/>
    <property type="molecule type" value="Genomic_DNA"/>
</dbReference>
<dbReference type="AlphaFoldDB" id="A0A8X7C4G1"/>
<gene>
    <name evidence="2" type="ORF">TNIN_222281</name>
</gene>
<feature type="compositionally biased region" description="Basic residues" evidence="1">
    <location>
        <begin position="67"/>
        <end position="83"/>
    </location>
</feature>
<comment type="caution">
    <text evidence="2">The sequence shown here is derived from an EMBL/GenBank/DDBJ whole genome shotgun (WGS) entry which is preliminary data.</text>
</comment>
<evidence type="ECO:0000313" key="3">
    <source>
        <dbReference type="Proteomes" id="UP000886998"/>
    </source>
</evidence>
<name>A0A8X7C4G1_9ARAC</name>
<sequence length="109" mass="12685">MHSWTEKKINHIFTTVQGEQNVENDAVRIYCLHLATGRTIHTRSGSGPTIYRGGPGNDRGDQTGRDRTRRALARKRKARKRSPRKEDGWMMDYNLVPSYILYEVSHRRC</sequence>
<reference evidence="2" key="1">
    <citation type="submission" date="2020-08" db="EMBL/GenBank/DDBJ databases">
        <title>Multicomponent nature underlies the extraordinary mechanical properties of spider dragline silk.</title>
        <authorList>
            <person name="Kono N."/>
            <person name="Nakamura H."/>
            <person name="Mori M."/>
            <person name="Yoshida Y."/>
            <person name="Ohtoshi R."/>
            <person name="Malay A.D."/>
            <person name="Moran D.A.P."/>
            <person name="Tomita M."/>
            <person name="Numata K."/>
            <person name="Arakawa K."/>
        </authorList>
    </citation>
    <scope>NUCLEOTIDE SEQUENCE</scope>
</reference>
<keyword evidence="3" id="KW-1185">Reference proteome</keyword>
<protein>
    <submittedName>
        <fullName evidence="2">Uncharacterized protein</fullName>
    </submittedName>
</protein>
<accession>A0A8X7C4G1</accession>
<feature type="region of interest" description="Disordered" evidence="1">
    <location>
        <begin position="42"/>
        <end position="87"/>
    </location>
</feature>
<evidence type="ECO:0000313" key="2">
    <source>
        <dbReference type="EMBL" id="GFY53327.1"/>
    </source>
</evidence>
<organism evidence="2 3">
    <name type="scientific">Trichonephila inaurata madagascariensis</name>
    <dbReference type="NCBI Taxonomy" id="2747483"/>
    <lineage>
        <taxon>Eukaryota</taxon>
        <taxon>Metazoa</taxon>
        <taxon>Ecdysozoa</taxon>
        <taxon>Arthropoda</taxon>
        <taxon>Chelicerata</taxon>
        <taxon>Arachnida</taxon>
        <taxon>Araneae</taxon>
        <taxon>Araneomorphae</taxon>
        <taxon>Entelegynae</taxon>
        <taxon>Araneoidea</taxon>
        <taxon>Nephilidae</taxon>
        <taxon>Trichonephila</taxon>
        <taxon>Trichonephila inaurata</taxon>
    </lineage>
</organism>
<proteinExistence type="predicted"/>
<dbReference type="Proteomes" id="UP000886998">
    <property type="component" value="Unassembled WGS sequence"/>
</dbReference>